<protein>
    <submittedName>
        <fullName evidence="5">Uncharacterized protein</fullName>
    </submittedName>
</protein>
<proteinExistence type="predicted"/>
<evidence type="ECO:0000256" key="1">
    <source>
        <dbReference type="ARBA" id="ARBA00022614"/>
    </source>
</evidence>
<keyword evidence="2" id="KW-0677">Repeat</keyword>
<dbReference type="EMBL" id="JARBHA010000018">
    <property type="protein sequence ID" value="KAJ9676311.1"/>
    <property type="molecule type" value="Genomic_DNA"/>
</dbReference>
<dbReference type="InterPro" id="IPR032675">
    <property type="entry name" value="LRR_dom_sf"/>
</dbReference>
<organism evidence="5 6">
    <name type="scientific">Vitis rotundifolia</name>
    <name type="common">Muscadine grape</name>
    <dbReference type="NCBI Taxonomy" id="103349"/>
    <lineage>
        <taxon>Eukaryota</taxon>
        <taxon>Viridiplantae</taxon>
        <taxon>Streptophyta</taxon>
        <taxon>Embryophyta</taxon>
        <taxon>Tracheophyta</taxon>
        <taxon>Spermatophyta</taxon>
        <taxon>Magnoliopsida</taxon>
        <taxon>eudicotyledons</taxon>
        <taxon>Gunneridae</taxon>
        <taxon>Pentapetalae</taxon>
        <taxon>rosids</taxon>
        <taxon>Vitales</taxon>
        <taxon>Vitaceae</taxon>
        <taxon>Viteae</taxon>
        <taxon>Vitis</taxon>
    </lineage>
</organism>
<dbReference type="Pfam" id="PF23598">
    <property type="entry name" value="LRR_14"/>
    <property type="match status" value="2"/>
</dbReference>
<keyword evidence="6" id="KW-1185">Reference proteome</keyword>
<feature type="domain" description="Disease resistance R13L4/SHOC-2-like LRR" evidence="4">
    <location>
        <begin position="610"/>
        <end position="714"/>
    </location>
</feature>
<feature type="domain" description="Disease resistance R13L4/SHOC-2-like LRR" evidence="4">
    <location>
        <begin position="105"/>
        <end position="209"/>
    </location>
</feature>
<dbReference type="AlphaFoldDB" id="A0AA38YTC3"/>
<dbReference type="PANTHER" id="PTHR16083:SF86">
    <property type="entry name" value="DISEASE RESISTANCE PROTEIN TAO1-LIKE"/>
    <property type="match status" value="1"/>
</dbReference>
<comment type="caution">
    <text evidence="5">The sequence shown here is derived from an EMBL/GenBank/DDBJ whole genome shotgun (WGS) entry which is preliminary data.</text>
</comment>
<dbReference type="InterPro" id="IPR001611">
    <property type="entry name" value="Leu-rich_rpt"/>
</dbReference>
<evidence type="ECO:0000256" key="2">
    <source>
        <dbReference type="ARBA" id="ARBA00022737"/>
    </source>
</evidence>
<evidence type="ECO:0000259" key="3">
    <source>
        <dbReference type="Pfam" id="PF20160"/>
    </source>
</evidence>
<keyword evidence="1" id="KW-0433">Leucine-rich repeat</keyword>
<dbReference type="InterPro" id="IPR045344">
    <property type="entry name" value="C-JID"/>
</dbReference>
<name>A0AA38YTC3_VITRO</name>
<dbReference type="Proteomes" id="UP001168098">
    <property type="component" value="Unassembled WGS sequence"/>
</dbReference>
<accession>A0AA38YTC3</accession>
<dbReference type="SMART" id="SM00369">
    <property type="entry name" value="LRR_TYP"/>
    <property type="match status" value="8"/>
</dbReference>
<feature type="domain" description="C-JID" evidence="3">
    <location>
        <begin position="362"/>
        <end position="526"/>
    </location>
</feature>
<dbReference type="InterPro" id="IPR055414">
    <property type="entry name" value="LRR_R13L4/SHOC2-like"/>
</dbReference>
<dbReference type="SUPFAM" id="SSF52058">
    <property type="entry name" value="L domain-like"/>
    <property type="match status" value="2"/>
</dbReference>
<dbReference type="Gene3D" id="3.80.10.10">
    <property type="entry name" value="Ribonuclease Inhibitor"/>
    <property type="match status" value="4"/>
</dbReference>
<dbReference type="PANTHER" id="PTHR16083">
    <property type="entry name" value="LEUCINE RICH REPEAT CONTAINING PROTEIN"/>
    <property type="match status" value="1"/>
</dbReference>
<sequence>MDFRNHFKVVKCGFQAIYAKDPIVQTEDVDASCLECQRNVEHRQLCLKGQTINLLPIEHASEFDTLCLRECKNLESLPTSIWEFKSLKSLFCSYCSQLQYFPEILEKMENLRQLHLNGTAIKELPSSIEHLTRLEILNLYGCQNLVTLPESICNLCFLEVLDVGYCSKLHKLPQNLGRLQSLKILGAMGLNSTCCQLLSLSGLCSLKKLILPRSKLVQGVVPSDICCLYSLEVLDLSFCNIDEGGIPSEICHLSSLQELLLMGNRFRSLPAGINQLSMLRLLSLGHCQELRQIPALPSSLRVLDVHGCTRLETSSGLTWSCLFNCFKSTIQDLKHESNSNEVFLANSNYIGDGVCIVVPGSNGIPKWIRNQTERCQIRIGLPQNWYENNDFLGFAILSVYAPLDECENDFAHTSEDESGGEALNESDDLLEAESSISTELSCQLSFHDGYGFSSLLVRRHLSFRTTCKCYSDGGVSEQMWAIFYPKAAILESCHTNQFTFLGASFMDSRNHFKVVKCGFQAIYAKDPIVQTEDVDASCLECQRNVEHRQLCLKGQTINLLPIEHASEFDTLCLRECKNLESLPTSIWEFKSLKSLFCSYCSQLQYFPEILEKMENLRQLHLNGTAIKELPSSIEHLTRLEILNLYGCQNLVTLPESICNLCFLEVLDVGYCSKLHKLPQNLGRLQSLKILGAMGLNSTCCQLLSLSGLCSLKKLILPRSKLVQGVVPSDICCLYSLEVLDLSFCNIDEGGIPSEICHLSSLQELLLMGNRFRSLPAGINQLSMLRLLSLGHCQELRQIPALPSSLRVLDVHGCTRLETSSGLTWSCLFNCFKSTIQV</sequence>
<dbReference type="InterPro" id="IPR003591">
    <property type="entry name" value="Leu-rich_rpt_typical-subtyp"/>
</dbReference>
<evidence type="ECO:0000313" key="5">
    <source>
        <dbReference type="EMBL" id="KAJ9676311.1"/>
    </source>
</evidence>
<evidence type="ECO:0000259" key="4">
    <source>
        <dbReference type="Pfam" id="PF23598"/>
    </source>
</evidence>
<reference evidence="5 6" key="1">
    <citation type="journal article" date="2023" name="BMC Biotechnol.">
        <title>Vitis rotundifolia cv Carlos genome sequencing.</title>
        <authorList>
            <person name="Huff M."/>
            <person name="Hulse-Kemp A."/>
            <person name="Scheffler B."/>
            <person name="Youngblood R."/>
            <person name="Simpson S."/>
            <person name="Babiker E."/>
            <person name="Staton M."/>
        </authorList>
    </citation>
    <scope>NUCLEOTIDE SEQUENCE [LARGE SCALE GENOMIC DNA]</scope>
    <source>
        <tissue evidence="5">Leaf</tissue>
    </source>
</reference>
<gene>
    <name evidence="5" type="ORF">PVL29_025034</name>
</gene>
<evidence type="ECO:0000313" key="6">
    <source>
        <dbReference type="Proteomes" id="UP001168098"/>
    </source>
</evidence>
<dbReference type="Pfam" id="PF20160">
    <property type="entry name" value="C-JID"/>
    <property type="match status" value="1"/>
</dbReference>
<dbReference type="Pfam" id="PF00560">
    <property type="entry name" value="LRR_1"/>
    <property type="match status" value="2"/>
</dbReference>